<keyword evidence="2" id="KW-0539">Nucleus</keyword>
<protein>
    <submittedName>
        <fullName evidence="5">Fungal specific transcription factor domain containing</fullName>
    </submittedName>
</protein>
<dbReference type="SMART" id="SM00906">
    <property type="entry name" value="Fungal_trans"/>
    <property type="match status" value="1"/>
</dbReference>
<dbReference type="InterPro" id="IPR036864">
    <property type="entry name" value="Zn2-C6_fun-type_DNA-bd_sf"/>
</dbReference>
<dbReference type="OrthoDB" id="39175at2759"/>
<dbReference type="PROSITE" id="PS50048">
    <property type="entry name" value="ZN2_CY6_FUNGAL_2"/>
    <property type="match status" value="1"/>
</dbReference>
<evidence type="ECO:0000256" key="3">
    <source>
        <dbReference type="SAM" id="MobiDB-lite"/>
    </source>
</evidence>
<feature type="domain" description="Zn(2)-C6 fungal-type" evidence="4">
    <location>
        <begin position="2"/>
        <end position="32"/>
    </location>
</feature>
<gene>
    <name evidence="5" type="ORF">FAGAP_10176</name>
</gene>
<dbReference type="Pfam" id="PF04082">
    <property type="entry name" value="Fungal_trans"/>
    <property type="match status" value="1"/>
</dbReference>
<name>A0A9P5E8E5_9HYPO</name>
<organism evidence="5 6">
    <name type="scientific">Fusarium agapanthi</name>
    <dbReference type="NCBI Taxonomy" id="1803897"/>
    <lineage>
        <taxon>Eukaryota</taxon>
        <taxon>Fungi</taxon>
        <taxon>Dikarya</taxon>
        <taxon>Ascomycota</taxon>
        <taxon>Pezizomycotina</taxon>
        <taxon>Sordariomycetes</taxon>
        <taxon>Hypocreomycetidae</taxon>
        <taxon>Hypocreales</taxon>
        <taxon>Nectriaceae</taxon>
        <taxon>Fusarium</taxon>
        <taxon>Fusarium fujikuroi species complex</taxon>
    </lineage>
</organism>
<dbReference type="PROSITE" id="PS00463">
    <property type="entry name" value="ZN2_CY6_FUNGAL_1"/>
    <property type="match status" value="1"/>
</dbReference>
<evidence type="ECO:0000259" key="4">
    <source>
        <dbReference type="PROSITE" id="PS50048"/>
    </source>
</evidence>
<dbReference type="PANTHER" id="PTHR46910">
    <property type="entry name" value="TRANSCRIPTION FACTOR PDR1"/>
    <property type="match status" value="1"/>
</dbReference>
<sequence length="828" mass="91289">MACKACRARKIKCDRTRPICQNCQQRSSHCTYAGERRTRRWTVAGLECRPLSRVRSPGDGTGAGTGSGSQSSTNQVIFVATSANGFRRGVQQSQQASTETATTITADSVLQSARMAPSNLAPHPEAAKHQPPPLPSPQESCVHLTSNLNGHPHATAGAAYDSPVIPQTLAGSSASYDDNLVDRILDGDSTEDLNYRNPALWMRMTDGDEYTGPSSGISAISDLGLDWVRRNVPDSDVLCKTVQDIRNAVLNHIRQPKCLDHTMPFALSSPAGPVELPHSELMRYVDAYFSTVQIIFPILDRVKFLAQLATWGLNPTPGPMYSWQALLNAVLASGCRAALSDETAGGFKLSGREAWGYFQNALSFESRILHDSTDLLAVQAMAVMTVFAQGLSSPQRQEYTLSSIASRLAQGLALSRNPSPEWDLTEEEKRERSRVFWVIYCLDKMIALRCGRPSVLCDDEISCPFPRNVTIVQTGRDGSPGSTTKQQNFDFFRCFTKLSRICGKVSRMLYSVTALYMPSEQLIKTVNCLMQDLESWVDMLPEEILPGKPLGRISHSFDALRDQIIVLHASYYYVLCAIYRRFTPIFTYDGKCLEHLIDRRSHRSHIEAARSIVLLTKHLDVESFVPAWIVFYYPFTALTTIFIHVVSNPPDDSTQSDIALMETIVGFFGRLEYITSGEASFTKTTEFVRLARNVTEKYGQRSTGQKASGSNTTVLDQAMPDMDMSLQNTTAAGNNMLGRTDEADFSSVGGPCPHPTGTGIDAVFNGQATQANADGSEQPRLDSRGPNFALDLLHPDQPMDSDVDELFFQAHRDAGHVPWFGDWISAGL</sequence>
<dbReference type="InterPro" id="IPR050987">
    <property type="entry name" value="AtrR-like"/>
</dbReference>
<dbReference type="GO" id="GO:0006351">
    <property type="term" value="P:DNA-templated transcription"/>
    <property type="evidence" value="ECO:0007669"/>
    <property type="project" value="InterPro"/>
</dbReference>
<keyword evidence="6" id="KW-1185">Reference proteome</keyword>
<reference evidence="5" key="1">
    <citation type="submission" date="2020-01" db="EMBL/GenBank/DDBJ databases">
        <title>Identification and distribution of gene clusters putatively required for synthesis of sphingolipid metabolism inhibitors in phylogenetically diverse species of the filamentous fungus Fusarium.</title>
        <authorList>
            <person name="Kim H.-S."/>
            <person name="Busman M."/>
            <person name="Brown D.W."/>
            <person name="Divon H."/>
            <person name="Uhlig S."/>
            <person name="Proctor R.H."/>
        </authorList>
    </citation>
    <scope>NUCLEOTIDE SEQUENCE</scope>
    <source>
        <strain evidence="5">NRRL 31653</strain>
    </source>
</reference>
<proteinExistence type="predicted"/>
<evidence type="ECO:0000313" key="5">
    <source>
        <dbReference type="EMBL" id="KAF4493699.1"/>
    </source>
</evidence>
<dbReference type="CDD" id="cd12148">
    <property type="entry name" value="fungal_TF_MHR"/>
    <property type="match status" value="1"/>
</dbReference>
<dbReference type="GO" id="GO:0000981">
    <property type="term" value="F:DNA-binding transcription factor activity, RNA polymerase II-specific"/>
    <property type="evidence" value="ECO:0007669"/>
    <property type="project" value="InterPro"/>
</dbReference>
<dbReference type="PANTHER" id="PTHR46910:SF25">
    <property type="entry name" value="ABC-TRANSPORTER-REGULATING TRANSCRIPTION FACTOR"/>
    <property type="match status" value="1"/>
</dbReference>
<dbReference type="InterPro" id="IPR007219">
    <property type="entry name" value="XnlR_reg_dom"/>
</dbReference>
<dbReference type="SMART" id="SM00066">
    <property type="entry name" value="GAL4"/>
    <property type="match status" value="1"/>
</dbReference>
<accession>A0A9P5E8E5</accession>
<dbReference type="Pfam" id="PF00172">
    <property type="entry name" value="Zn_clus"/>
    <property type="match status" value="1"/>
</dbReference>
<dbReference type="AlphaFoldDB" id="A0A9P5E8E5"/>
<keyword evidence="1" id="KW-0479">Metal-binding</keyword>
<dbReference type="SUPFAM" id="SSF57701">
    <property type="entry name" value="Zn2/Cys6 DNA-binding domain"/>
    <property type="match status" value="1"/>
</dbReference>
<dbReference type="InterPro" id="IPR001138">
    <property type="entry name" value="Zn2Cys6_DnaBD"/>
</dbReference>
<feature type="region of interest" description="Disordered" evidence="3">
    <location>
        <begin position="51"/>
        <end position="73"/>
    </location>
</feature>
<dbReference type="Gene3D" id="4.10.240.10">
    <property type="entry name" value="Zn(2)-C6 fungal-type DNA-binding domain"/>
    <property type="match status" value="1"/>
</dbReference>
<dbReference type="EMBL" id="LUFC02000860">
    <property type="protein sequence ID" value="KAF4493699.1"/>
    <property type="molecule type" value="Genomic_DNA"/>
</dbReference>
<evidence type="ECO:0000256" key="1">
    <source>
        <dbReference type="ARBA" id="ARBA00022723"/>
    </source>
</evidence>
<comment type="caution">
    <text evidence="5">The sequence shown here is derived from an EMBL/GenBank/DDBJ whole genome shotgun (WGS) entry which is preliminary data.</text>
</comment>
<dbReference type="GO" id="GO:0008270">
    <property type="term" value="F:zinc ion binding"/>
    <property type="evidence" value="ECO:0007669"/>
    <property type="project" value="InterPro"/>
</dbReference>
<dbReference type="CDD" id="cd00067">
    <property type="entry name" value="GAL4"/>
    <property type="match status" value="1"/>
</dbReference>
<evidence type="ECO:0000313" key="6">
    <source>
        <dbReference type="Proteomes" id="UP000737391"/>
    </source>
</evidence>
<dbReference type="Proteomes" id="UP000737391">
    <property type="component" value="Unassembled WGS sequence"/>
</dbReference>
<feature type="region of interest" description="Disordered" evidence="3">
    <location>
        <begin position="116"/>
        <end position="140"/>
    </location>
</feature>
<dbReference type="GO" id="GO:0003677">
    <property type="term" value="F:DNA binding"/>
    <property type="evidence" value="ECO:0007669"/>
    <property type="project" value="InterPro"/>
</dbReference>
<evidence type="ECO:0000256" key="2">
    <source>
        <dbReference type="ARBA" id="ARBA00023242"/>
    </source>
</evidence>